<sequence length="100" mass="11210">QLETLEQEEQECLELTPYPTEKRTHIVSQEHGMTVTKTLQEGEAETQVQSFSHSRAKLQGVLLEGASLLLLRVLARRQTLPPDLVFPAIDTEGDLCTSSY</sequence>
<comment type="function">
    <text evidence="10">Plays a role in primary ciliogenesis by modulating actin polymerization.</text>
</comment>
<name>A0A7K6E637_9PASS</name>
<organism evidence="14 15">
    <name type="scientific">Grantiella picta</name>
    <dbReference type="NCBI Taxonomy" id="266360"/>
    <lineage>
        <taxon>Eukaryota</taxon>
        <taxon>Metazoa</taxon>
        <taxon>Chordata</taxon>
        <taxon>Craniata</taxon>
        <taxon>Vertebrata</taxon>
        <taxon>Euteleostomi</taxon>
        <taxon>Archelosauria</taxon>
        <taxon>Archosauria</taxon>
        <taxon>Dinosauria</taxon>
        <taxon>Saurischia</taxon>
        <taxon>Theropoda</taxon>
        <taxon>Coelurosauria</taxon>
        <taxon>Aves</taxon>
        <taxon>Neognathae</taxon>
        <taxon>Neoaves</taxon>
        <taxon>Telluraves</taxon>
        <taxon>Australaves</taxon>
        <taxon>Passeriformes</taxon>
        <taxon>Meliphagoidea</taxon>
        <taxon>Meliphagidae</taxon>
        <taxon>Grantiella</taxon>
    </lineage>
</organism>
<evidence type="ECO:0000256" key="3">
    <source>
        <dbReference type="ARBA" id="ARBA00004245"/>
    </source>
</evidence>
<evidence type="ECO:0000256" key="10">
    <source>
        <dbReference type="ARBA" id="ARBA00037538"/>
    </source>
</evidence>
<feature type="domain" description="Ciliogenesis-associated TTC17-interacting protein N-terminal" evidence="13">
    <location>
        <begin position="1"/>
        <end position="100"/>
    </location>
</feature>
<evidence type="ECO:0000256" key="12">
    <source>
        <dbReference type="ARBA" id="ARBA00039249"/>
    </source>
</evidence>
<keyword evidence="8" id="KW-0206">Cytoskeleton</keyword>
<comment type="caution">
    <text evidence="14">The sequence shown here is derived from an EMBL/GenBank/DDBJ whole genome shotgun (WGS) entry which is preliminary data.</text>
</comment>
<comment type="similarity">
    <text evidence="11">Belongs to the CATIP family.</text>
</comment>
<dbReference type="AlphaFoldDB" id="A0A7K6E637"/>
<evidence type="ECO:0000256" key="5">
    <source>
        <dbReference type="ARBA" id="ARBA00022490"/>
    </source>
</evidence>
<accession>A0A7K6E637</accession>
<dbReference type="PANTHER" id="PTHR15505:SF3">
    <property type="entry name" value="CILIOGENESIS-ASSOCIATED TTC17-INTERACTING PROTEIN"/>
    <property type="match status" value="1"/>
</dbReference>
<dbReference type="EMBL" id="VZRM01002608">
    <property type="protein sequence ID" value="NWV34340.1"/>
    <property type="molecule type" value="Genomic_DNA"/>
</dbReference>
<keyword evidence="6" id="KW-0970">Cilium biogenesis/degradation</keyword>
<dbReference type="GO" id="GO:0005634">
    <property type="term" value="C:nucleus"/>
    <property type="evidence" value="ECO:0007669"/>
    <property type="project" value="UniProtKB-SubCell"/>
</dbReference>
<dbReference type="PANTHER" id="PTHR15505">
    <property type="entry name" value="RIIA DOMAIN-CONTAINING PROTEIN 1"/>
    <property type="match status" value="1"/>
</dbReference>
<dbReference type="GO" id="GO:0030041">
    <property type="term" value="P:actin filament polymerization"/>
    <property type="evidence" value="ECO:0007669"/>
    <property type="project" value="TreeGrafter"/>
</dbReference>
<evidence type="ECO:0000256" key="1">
    <source>
        <dbReference type="ARBA" id="ARBA00004123"/>
    </source>
</evidence>
<evidence type="ECO:0000256" key="9">
    <source>
        <dbReference type="ARBA" id="ARBA00023242"/>
    </source>
</evidence>
<keyword evidence="4" id="KW-1003">Cell membrane</keyword>
<gene>
    <name evidence="14" type="primary">Catip</name>
    <name evidence="14" type="ORF">GRAPIC_R01659</name>
</gene>
<evidence type="ECO:0000259" key="13">
    <source>
        <dbReference type="Pfam" id="PF21772"/>
    </source>
</evidence>
<keyword evidence="7" id="KW-0472">Membrane</keyword>
<keyword evidence="15" id="KW-1185">Reference proteome</keyword>
<dbReference type="GO" id="GO:0044782">
    <property type="term" value="P:cilium organization"/>
    <property type="evidence" value="ECO:0007669"/>
    <property type="project" value="TreeGrafter"/>
</dbReference>
<keyword evidence="9" id="KW-0539">Nucleus</keyword>
<feature type="non-terminal residue" evidence="14">
    <location>
        <position position="1"/>
    </location>
</feature>
<evidence type="ECO:0000256" key="4">
    <source>
        <dbReference type="ARBA" id="ARBA00022475"/>
    </source>
</evidence>
<keyword evidence="5" id="KW-0963">Cytoplasm</keyword>
<dbReference type="GO" id="GO:0005886">
    <property type="term" value="C:plasma membrane"/>
    <property type="evidence" value="ECO:0007669"/>
    <property type="project" value="UniProtKB-SubCell"/>
</dbReference>
<evidence type="ECO:0000256" key="8">
    <source>
        <dbReference type="ARBA" id="ARBA00023212"/>
    </source>
</evidence>
<comment type="subcellular location">
    <subcellularLocation>
        <location evidence="2">Cell membrane</location>
    </subcellularLocation>
    <subcellularLocation>
        <location evidence="3">Cytoplasm</location>
        <location evidence="3">Cytoskeleton</location>
    </subcellularLocation>
    <subcellularLocation>
        <location evidence="1">Nucleus</location>
    </subcellularLocation>
</comment>
<dbReference type="Proteomes" id="UP000575029">
    <property type="component" value="Unassembled WGS sequence"/>
</dbReference>
<reference evidence="14 15" key="1">
    <citation type="submission" date="2019-09" db="EMBL/GenBank/DDBJ databases">
        <title>Bird 10,000 Genomes (B10K) Project - Family phase.</title>
        <authorList>
            <person name="Zhang G."/>
        </authorList>
    </citation>
    <scope>NUCLEOTIDE SEQUENCE [LARGE SCALE GENOMIC DNA]</scope>
    <source>
        <strain evidence="14">B10K-DU-029-50</strain>
        <tissue evidence="14">Heart</tissue>
    </source>
</reference>
<evidence type="ECO:0000313" key="14">
    <source>
        <dbReference type="EMBL" id="NWV34340.1"/>
    </source>
</evidence>
<proteinExistence type="inferred from homology"/>
<evidence type="ECO:0000256" key="6">
    <source>
        <dbReference type="ARBA" id="ARBA00022794"/>
    </source>
</evidence>
<feature type="non-terminal residue" evidence="14">
    <location>
        <position position="100"/>
    </location>
</feature>
<evidence type="ECO:0000313" key="15">
    <source>
        <dbReference type="Proteomes" id="UP000575029"/>
    </source>
</evidence>
<dbReference type="Pfam" id="PF21772">
    <property type="entry name" value="CATIP_N"/>
    <property type="match status" value="1"/>
</dbReference>
<evidence type="ECO:0000256" key="2">
    <source>
        <dbReference type="ARBA" id="ARBA00004236"/>
    </source>
</evidence>
<evidence type="ECO:0000256" key="7">
    <source>
        <dbReference type="ARBA" id="ARBA00023136"/>
    </source>
</evidence>
<protein>
    <recommendedName>
        <fullName evidence="12">Ciliogenesis-associated TTC17-interacting protein</fullName>
    </recommendedName>
</protein>
<dbReference type="GO" id="GO:0005856">
    <property type="term" value="C:cytoskeleton"/>
    <property type="evidence" value="ECO:0007669"/>
    <property type="project" value="UniProtKB-SubCell"/>
</dbReference>
<evidence type="ECO:0000256" key="11">
    <source>
        <dbReference type="ARBA" id="ARBA00037938"/>
    </source>
</evidence>
<dbReference type="InterPro" id="IPR048777">
    <property type="entry name" value="CATIP_N"/>
</dbReference>